<dbReference type="InterPro" id="IPR019734">
    <property type="entry name" value="TPR_rpt"/>
</dbReference>
<reference evidence="4 5" key="1">
    <citation type="submission" date="2012-01" db="EMBL/GenBank/DDBJ databases">
        <title>The Genome Sequence of Odoribacter laneus YIT 12061.</title>
        <authorList>
            <consortium name="The Broad Institute Genome Sequencing Platform"/>
            <person name="Earl A."/>
            <person name="Ward D."/>
            <person name="Feldgarden M."/>
            <person name="Gevers D."/>
            <person name="Morotomi M."/>
            <person name="Young S.K."/>
            <person name="Zeng Q."/>
            <person name="Gargeya S."/>
            <person name="Fitzgerald M."/>
            <person name="Haas B."/>
            <person name="Abouelleil A."/>
            <person name="Alvarado L."/>
            <person name="Arachchi H.M."/>
            <person name="Berlin A."/>
            <person name="Chapman S.B."/>
            <person name="Gearin G."/>
            <person name="Goldberg J."/>
            <person name="Griggs A."/>
            <person name="Gujja S."/>
            <person name="Hansen M."/>
            <person name="Heiman D."/>
            <person name="Howarth C."/>
            <person name="Larimer J."/>
            <person name="Lui A."/>
            <person name="MacDonald P.J.P."/>
            <person name="McCowen C."/>
            <person name="Montmayeur A."/>
            <person name="Murphy C."/>
            <person name="Neiman D."/>
            <person name="Pearson M."/>
            <person name="Priest M."/>
            <person name="Roberts A."/>
            <person name="Saif S."/>
            <person name="Shea T."/>
            <person name="Sisk P."/>
            <person name="Stolte C."/>
            <person name="Sykes S."/>
            <person name="Wortman J."/>
            <person name="Nusbaum C."/>
            <person name="Birren B."/>
        </authorList>
    </citation>
    <scope>NUCLEOTIDE SEQUENCE [LARGE SCALE GENOMIC DNA]</scope>
    <source>
        <strain evidence="4 5">YIT 12061</strain>
    </source>
</reference>
<accession>H1DG58</accession>
<dbReference type="AlphaFoldDB" id="H1DG58"/>
<dbReference type="SMART" id="SM00028">
    <property type="entry name" value="TPR"/>
    <property type="match status" value="3"/>
</dbReference>
<dbReference type="PATRIC" id="fig|742817.3.peg.1322"/>
<feature type="compositionally biased region" description="Low complexity" evidence="2">
    <location>
        <begin position="143"/>
        <end position="156"/>
    </location>
</feature>
<evidence type="ECO:0000313" key="5">
    <source>
        <dbReference type="Proteomes" id="UP000004892"/>
    </source>
</evidence>
<keyword evidence="1" id="KW-0802">TPR repeat</keyword>
<dbReference type="Proteomes" id="UP000004892">
    <property type="component" value="Unassembled WGS sequence"/>
</dbReference>
<dbReference type="SUPFAM" id="SSF48452">
    <property type="entry name" value="TPR-like"/>
    <property type="match status" value="1"/>
</dbReference>
<keyword evidence="3" id="KW-0732">Signal</keyword>
<dbReference type="InterPro" id="IPR011990">
    <property type="entry name" value="TPR-like_helical_dom_sf"/>
</dbReference>
<dbReference type="HOGENOM" id="CLU_072309_0_0_10"/>
<keyword evidence="5" id="KW-1185">Reference proteome</keyword>
<organism evidence="4 5">
    <name type="scientific">Odoribacter laneus YIT 12061</name>
    <dbReference type="NCBI Taxonomy" id="742817"/>
    <lineage>
        <taxon>Bacteria</taxon>
        <taxon>Pseudomonadati</taxon>
        <taxon>Bacteroidota</taxon>
        <taxon>Bacteroidia</taxon>
        <taxon>Bacteroidales</taxon>
        <taxon>Odoribacteraceae</taxon>
        <taxon>Odoribacter</taxon>
    </lineage>
</organism>
<name>H1DG58_9BACT</name>
<feature type="compositionally biased region" description="Basic and acidic residues" evidence="2">
    <location>
        <begin position="157"/>
        <end position="208"/>
    </location>
</feature>
<feature type="repeat" description="TPR" evidence="1">
    <location>
        <begin position="58"/>
        <end position="91"/>
    </location>
</feature>
<dbReference type="Pfam" id="PF13181">
    <property type="entry name" value="TPR_8"/>
    <property type="match status" value="1"/>
</dbReference>
<gene>
    <name evidence="4" type="ORF">HMPREF9449_01244</name>
</gene>
<evidence type="ECO:0000256" key="2">
    <source>
        <dbReference type="SAM" id="MobiDB-lite"/>
    </source>
</evidence>
<protein>
    <submittedName>
        <fullName evidence="4">Uncharacterized protein</fullName>
    </submittedName>
</protein>
<proteinExistence type="predicted"/>
<feature type="repeat" description="TPR" evidence="1">
    <location>
        <begin position="95"/>
        <end position="128"/>
    </location>
</feature>
<dbReference type="PROSITE" id="PS50005">
    <property type="entry name" value="TPR"/>
    <property type="match status" value="2"/>
</dbReference>
<dbReference type="EMBL" id="ADMC01000018">
    <property type="protein sequence ID" value="EHP48170.1"/>
    <property type="molecule type" value="Genomic_DNA"/>
</dbReference>
<evidence type="ECO:0000313" key="4">
    <source>
        <dbReference type="EMBL" id="EHP48170.1"/>
    </source>
</evidence>
<feature type="compositionally biased region" description="Low complexity" evidence="2">
    <location>
        <begin position="209"/>
        <end position="222"/>
    </location>
</feature>
<dbReference type="Pfam" id="PF13432">
    <property type="entry name" value="TPR_16"/>
    <property type="match status" value="1"/>
</dbReference>
<feature type="signal peptide" evidence="3">
    <location>
        <begin position="1"/>
        <end position="21"/>
    </location>
</feature>
<dbReference type="Gene3D" id="1.25.40.10">
    <property type="entry name" value="Tetratricopeptide repeat domain"/>
    <property type="match status" value="1"/>
</dbReference>
<feature type="chain" id="PRO_5003548660" evidence="3">
    <location>
        <begin position="22"/>
        <end position="268"/>
    </location>
</feature>
<sequence length="268" mass="31916">MMMKKVSLILFLIGIAFSASAQKERKLVREGNDLYDKQDFEKAEVEYRKALDKKTDSYEAAFNLGDALFKQKKFDEALKQFSDLAEKEMDKQRLGELYHNIGNTLLSMQKTEESIEAYKESLRNRPNAPETKYNLEYARRRQQQQQQQQNQDQNQDQNKDQNKDQQKDQDKGKNEDQQKDQQDQNKDQQDQNKDQQDKNQKDQDKNQQNKDQQQQNQQPQQQPGKISKEDAQRLLEALQNDEKKVQEKVQKEKVQQQKAKKQKIEKDW</sequence>
<evidence type="ECO:0000256" key="1">
    <source>
        <dbReference type="PROSITE-ProRule" id="PRU00339"/>
    </source>
</evidence>
<comment type="caution">
    <text evidence="4">The sequence shown here is derived from an EMBL/GenBank/DDBJ whole genome shotgun (WGS) entry which is preliminary data.</text>
</comment>
<dbReference type="eggNOG" id="COG1729">
    <property type="taxonomic scope" value="Bacteria"/>
</dbReference>
<evidence type="ECO:0000256" key="3">
    <source>
        <dbReference type="SAM" id="SignalP"/>
    </source>
</evidence>
<dbReference type="STRING" id="742817.HMPREF9449_01244"/>
<feature type="region of interest" description="Disordered" evidence="2">
    <location>
        <begin position="138"/>
        <end position="268"/>
    </location>
</feature>
<feature type="compositionally biased region" description="Basic and acidic residues" evidence="2">
    <location>
        <begin position="240"/>
        <end position="255"/>
    </location>
</feature>